<dbReference type="InterPro" id="IPR005324">
    <property type="entry name" value="Ribosomal_uS5_C"/>
</dbReference>
<feature type="compositionally biased region" description="Basic and acidic residues" evidence="11">
    <location>
        <begin position="74"/>
        <end position="89"/>
    </location>
</feature>
<dbReference type="EMBL" id="CAUYUE010000001">
    <property type="protein sequence ID" value="CAK0732147.1"/>
    <property type="molecule type" value="Genomic_DNA"/>
</dbReference>
<dbReference type="PROSITE" id="PS00585">
    <property type="entry name" value="RIBOSOMAL_S5"/>
    <property type="match status" value="1"/>
</dbReference>
<dbReference type="GO" id="GO:0015935">
    <property type="term" value="C:small ribosomal subunit"/>
    <property type="evidence" value="ECO:0007669"/>
    <property type="project" value="InterPro"/>
</dbReference>
<sequence>MMQRCGALPSPVACSHLTTQSTPVRPLSISFPARRPQRCRAVAVRAAAAEEFAEPEDEAWEDPRGRGRRGRGGRGRDGGGRGRRDGQGEEEKEFQERVVQVSRVTKVVKGGKSMSFRAVVVIGDEKGRVGVGTATAKEVVDAVQKAVADGKKHLITVPLTRSSSFPHKFDGIFGAAKVMLRPAAEGTGVIAGGAVRVVLELAGIKNAFGKQLGSGNPLNNARATIEGLRAQRTVQQVAEERGLTVAELMGFKPDSSSDTYVKTEAVNQSALDEQAASLAVPATA</sequence>
<dbReference type="GO" id="GO:0005737">
    <property type="term" value="C:cytoplasm"/>
    <property type="evidence" value="ECO:0007669"/>
    <property type="project" value="UniProtKB-ARBA"/>
</dbReference>
<dbReference type="InterPro" id="IPR013810">
    <property type="entry name" value="Ribosomal_uS5_N"/>
</dbReference>
<dbReference type="Gene3D" id="3.30.230.10">
    <property type="match status" value="1"/>
</dbReference>
<comment type="function">
    <text evidence="1">With S4 and S12 plays an important role in translational accuracy.</text>
</comment>
<evidence type="ECO:0000256" key="10">
    <source>
        <dbReference type="RuleBase" id="RU003823"/>
    </source>
</evidence>
<dbReference type="FunFam" id="3.30.230.10:FF:000002">
    <property type="entry name" value="30S ribosomal protein S5"/>
    <property type="match status" value="1"/>
</dbReference>
<organism evidence="13 14">
    <name type="scientific">Coccomyxa viridis</name>
    <dbReference type="NCBI Taxonomy" id="1274662"/>
    <lineage>
        <taxon>Eukaryota</taxon>
        <taxon>Viridiplantae</taxon>
        <taxon>Chlorophyta</taxon>
        <taxon>core chlorophytes</taxon>
        <taxon>Trebouxiophyceae</taxon>
        <taxon>Trebouxiophyceae incertae sedis</taxon>
        <taxon>Coccomyxaceae</taxon>
        <taxon>Coccomyxa</taxon>
    </lineage>
</organism>
<dbReference type="InterPro" id="IPR018192">
    <property type="entry name" value="Ribosomal_uS5_N_CS"/>
</dbReference>
<dbReference type="Pfam" id="PF03719">
    <property type="entry name" value="Ribosomal_S5_C"/>
    <property type="match status" value="1"/>
</dbReference>
<evidence type="ECO:0000256" key="9">
    <source>
        <dbReference type="PROSITE-ProRule" id="PRU00268"/>
    </source>
</evidence>
<evidence type="ECO:0000256" key="11">
    <source>
        <dbReference type="SAM" id="MobiDB-lite"/>
    </source>
</evidence>
<feature type="region of interest" description="Disordered" evidence="11">
    <location>
        <begin position="52"/>
        <end position="96"/>
    </location>
</feature>
<evidence type="ECO:0000256" key="4">
    <source>
        <dbReference type="ARBA" id="ARBA00022884"/>
    </source>
</evidence>
<keyword evidence="3" id="KW-0699">rRNA-binding</keyword>
<accession>A0AAV1HSS6</accession>
<evidence type="ECO:0000259" key="12">
    <source>
        <dbReference type="PROSITE" id="PS50881"/>
    </source>
</evidence>
<dbReference type="AlphaFoldDB" id="A0AAV1HSS6"/>
<keyword evidence="5 9" id="KW-0689">Ribosomal protein</keyword>
<protein>
    <recommendedName>
        <fullName evidence="8">Small ribosomal subunit protein uS5c</fullName>
    </recommendedName>
</protein>
<dbReference type="PANTHER" id="PTHR48277">
    <property type="entry name" value="MITOCHONDRIAL RIBOSOMAL PROTEIN S5"/>
    <property type="match status" value="1"/>
</dbReference>
<dbReference type="InterPro" id="IPR005712">
    <property type="entry name" value="Ribosomal_uS5_bac-type"/>
</dbReference>
<dbReference type="GO" id="GO:0003735">
    <property type="term" value="F:structural constituent of ribosome"/>
    <property type="evidence" value="ECO:0007669"/>
    <property type="project" value="UniProtKB-UniRule"/>
</dbReference>
<feature type="region of interest" description="Disordered" evidence="11">
    <location>
        <begin position="1"/>
        <end position="20"/>
    </location>
</feature>
<dbReference type="Proteomes" id="UP001314263">
    <property type="component" value="Unassembled WGS sequence"/>
</dbReference>
<dbReference type="GO" id="GO:0019843">
    <property type="term" value="F:rRNA binding"/>
    <property type="evidence" value="ECO:0007669"/>
    <property type="project" value="UniProtKB-KW"/>
</dbReference>
<comment type="similarity">
    <text evidence="2 10">Belongs to the universal ribosomal protein uS5 family.</text>
</comment>
<dbReference type="PANTHER" id="PTHR48277:SF1">
    <property type="entry name" value="MITOCHONDRIAL RIBOSOMAL PROTEIN S5"/>
    <property type="match status" value="1"/>
</dbReference>
<proteinExistence type="inferred from homology"/>
<evidence type="ECO:0000256" key="3">
    <source>
        <dbReference type="ARBA" id="ARBA00022730"/>
    </source>
</evidence>
<dbReference type="SUPFAM" id="SSF54211">
    <property type="entry name" value="Ribosomal protein S5 domain 2-like"/>
    <property type="match status" value="1"/>
</dbReference>
<dbReference type="Gene3D" id="3.30.160.20">
    <property type="match status" value="1"/>
</dbReference>
<dbReference type="InterPro" id="IPR014721">
    <property type="entry name" value="Ribsml_uS5_D2-typ_fold_subgr"/>
</dbReference>
<dbReference type="InterPro" id="IPR020568">
    <property type="entry name" value="Ribosomal_Su5_D2-typ_SF"/>
</dbReference>
<reference evidence="13 14" key="1">
    <citation type="submission" date="2023-10" db="EMBL/GenBank/DDBJ databases">
        <authorList>
            <person name="Maclean D."/>
            <person name="Macfadyen A."/>
        </authorList>
    </citation>
    <scope>NUCLEOTIDE SEQUENCE [LARGE SCALE GENOMIC DNA]</scope>
</reference>
<dbReference type="PROSITE" id="PS50881">
    <property type="entry name" value="S5_DSRBD"/>
    <property type="match status" value="1"/>
</dbReference>
<evidence type="ECO:0000256" key="8">
    <source>
        <dbReference type="ARBA" id="ARBA00035156"/>
    </source>
</evidence>
<dbReference type="GO" id="GO:0006412">
    <property type="term" value="P:translation"/>
    <property type="evidence" value="ECO:0007669"/>
    <property type="project" value="InterPro"/>
</dbReference>
<dbReference type="Pfam" id="PF00333">
    <property type="entry name" value="Ribosomal_S5"/>
    <property type="match status" value="1"/>
</dbReference>
<comment type="caution">
    <text evidence="13">The sequence shown here is derived from an EMBL/GenBank/DDBJ whole genome shotgun (WGS) entry which is preliminary data.</text>
</comment>
<feature type="domain" description="S5 DRBM" evidence="12">
    <location>
        <begin position="94"/>
        <end position="157"/>
    </location>
</feature>
<name>A0AAV1HSS6_9CHLO</name>
<keyword evidence="14" id="KW-1185">Reference proteome</keyword>
<evidence type="ECO:0000256" key="5">
    <source>
        <dbReference type="ARBA" id="ARBA00022980"/>
    </source>
</evidence>
<dbReference type="HAMAP" id="MF_01307_B">
    <property type="entry name" value="Ribosomal_uS5_B"/>
    <property type="match status" value="1"/>
</dbReference>
<keyword evidence="4" id="KW-0694">RNA-binding</keyword>
<comment type="subunit">
    <text evidence="7">Part of the 30S ribosomal subunit. Contacts protein S4.</text>
</comment>
<dbReference type="InterPro" id="IPR000851">
    <property type="entry name" value="Ribosomal_uS5"/>
</dbReference>
<evidence type="ECO:0000256" key="6">
    <source>
        <dbReference type="ARBA" id="ARBA00023274"/>
    </source>
</evidence>
<evidence type="ECO:0000256" key="2">
    <source>
        <dbReference type="ARBA" id="ARBA00008945"/>
    </source>
</evidence>
<gene>
    <name evidence="13" type="ORF">CVIRNUC_000091</name>
</gene>
<evidence type="ECO:0000313" key="14">
    <source>
        <dbReference type="Proteomes" id="UP001314263"/>
    </source>
</evidence>
<dbReference type="NCBIfam" id="TIGR01021">
    <property type="entry name" value="rpsE_bact"/>
    <property type="match status" value="1"/>
</dbReference>
<evidence type="ECO:0000256" key="1">
    <source>
        <dbReference type="ARBA" id="ARBA00002524"/>
    </source>
</evidence>
<dbReference type="SUPFAM" id="SSF54768">
    <property type="entry name" value="dsRNA-binding domain-like"/>
    <property type="match status" value="1"/>
</dbReference>
<evidence type="ECO:0000256" key="7">
    <source>
        <dbReference type="ARBA" id="ARBA00025844"/>
    </source>
</evidence>
<evidence type="ECO:0000313" key="13">
    <source>
        <dbReference type="EMBL" id="CAK0732147.1"/>
    </source>
</evidence>
<keyword evidence="6 9" id="KW-0687">Ribonucleoprotein</keyword>